<comment type="similarity">
    <text evidence="9">Belongs to the TatA/E family.</text>
</comment>
<keyword evidence="8 9" id="KW-0472">Membrane</keyword>
<evidence type="ECO:0000256" key="10">
    <source>
        <dbReference type="SAM" id="MobiDB-lite"/>
    </source>
</evidence>
<keyword evidence="6 9" id="KW-1133">Transmembrane helix</keyword>
<name>A0A7C3DRE7_MEIRU</name>
<protein>
    <recommendedName>
        <fullName evidence="9">Sec-independent protein translocase protein TatA</fullName>
    </recommendedName>
</protein>
<keyword evidence="7 9" id="KW-0811">Translocation</keyword>
<dbReference type="GO" id="GO:0008320">
    <property type="term" value="F:protein transmembrane transporter activity"/>
    <property type="evidence" value="ECO:0007669"/>
    <property type="project" value="UniProtKB-UniRule"/>
</dbReference>
<dbReference type="Pfam" id="PF02416">
    <property type="entry name" value="TatA_B_E"/>
    <property type="match status" value="1"/>
</dbReference>
<evidence type="ECO:0000313" key="11">
    <source>
        <dbReference type="EMBL" id="HFG21072.1"/>
    </source>
</evidence>
<dbReference type="RefSeq" id="WP_297559179.1">
    <property type="nucleotide sequence ID" value="NZ_JBKBUW010000103.1"/>
</dbReference>
<reference evidence="11" key="1">
    <citation type="journal article" date="2020" name="mSystems">
        <title>Genome- and Community-Level Interaction Insights into Carbon Utilization and Element Cycling Functions of Hydrothermarchaeota in Hydrothermal Sediment.</title>
        <authorList>
            <person name="Zhou Z."/>
            <person name="Liu Y."/>
            <person name="Xu W."/>
            <person name="Pan J."/>
            <person name="Luo Z.H."/>
            <person name="Li M."/>
        </authorList>
    </citation>
    <scope>NUCLEOTIDE SEQUENCE [LARGE SCALE GENOMIC DNA]</scope>
    <source>
        <strain evidence="11">SpSt-524</strain>
    </source>
</reference>
<evidence type="ECO:0000256" key="2">
    <source>
        <dbReference type="ARBA" id="ARBA00022448"/>
    </source>
</evidence>
<dbReference type="InterPro" id="IPR006312">
    <property type="entry name" value="TatA/E"/>
</dbReference>
<dbReference type="NCBIfam" id="TIGR01411">
    <property type="entry name" value="tatAE"/>
    <property type="match status" value="1"/>
</dbReference>
<keyword evidence="5 9" id="KW-0653">Protein transport</keyword>
<dbReference type="GO" id="GO:0043953">
    <property type="term" value="P:protein transport by the Tat complex"/>
    <property type="evidence" value="ECO:0007669"/>
    <property type="project" value="UniProtKB-UniRule"/>
</dbReference>
<sequence>MPLGPTELIIILLIVVLLFGARKLPELARGLGQSAREFRKGLSEEEKKTEESKPEQKQS</sequence>
<dbReference type="PANTHER" id="PTHR42982">
    <property type="entry name" value="SEC-INDEPENDENT PROTEIN TRANSLOCASE PROTEIN TATA"/>
    <property type="match status" value="1"/>
</dbReference>
<comment type="caution">
    <text evidence="11">The sequence shown here is derived from an EMBL/GenBank/DDBJ whole genome shotgun (WGS) entry which is preliminary data.</text>
</comment>
<comment type="subcellular location">
    <subcellularLocation>
        <location evidence="1 9">Cell membrane</location>
        <topology evidence="1 9">Single-pass membrane protein</topology>
    </subcellularLocation>
</comment>
<dbReference type="GO" id="GO:0033281">
    <property type="term" value="C:TAT protein transport complex"/>
    <property type="evidence" value="ECO:0007669"/>
    <property type="project" value="UniProtKB-UniRule"/>
</dbReference>
<keyword evidence="3 9" id="KW-1003">Cell membrane</keyword>
<dbReference type="InterPro" id="IPR003369">
    <property type="entry name" value="TatA/B/E"/>
</dbReference>
<accession>A0A7C3DRE7</accession>
<evidence type="ECO:0000256" key="4">
    <source>
        <dbReference type="ARBA" id="ARBA00022692"/>
    </source>
</evidence>
<evidence type="ECO:0000256" key="7">
    <source>
        <dbReference type="ARBA" id="ARBA00023010"/>
    </source>
</evidence>
<gene>
    <name evidence="9 11" type="primary">tatA</name>
    <name evidence="11" type="ORF">ENS82_10205</name>
</gene>
<dbReference type="Gene3D" id="1.20.5.3310">
    <property type="match status" value="1"/>
</dbReference>
<evidence type="ECO:0000256" key="6">
    <source>
        <dbReference type="ARBA" id="ARBA00022989"/>
    </source>
</evidence>
<dbReference type="AlphaFoldDB" id="A0A7C3DRE7"/>
<comment type="subunit">
    <text evidence="9">Forms a complex with TatC.</text>
</comment>
<keyword evidence="4 9" id="KW-0812">Transmembrane</keyword>
<evidence type="ECO:0000256" key="8">
    <source>
        <dbReference type="ARBA" id="ARBA00023136"/>
    </source>
</evidence>
<dbReference type="EMBL" id="DSWI01000021">
    <property type="protein sequence ID" value="HFG21072.1"/>
    <property type="molecule type" value="Genomic_DNA"/>
</dbReference>
<dbReference type="HAMAP" id="MF_00236">
    <property type="entry name" value="TatA_E"/>
    <property type="match status" value="1"/>
</dbReference>
<evidence type="ECO:0000256" key="5">
    <source>
        <dbReference type="ARBA" id="ARBA00022927"/>
    </source>
</evidence>
<evidence type="ECO:0000256" key="3">
    <source>
        <dbReference type="ARBA" id="ARBA00022475"/>
    </source>
</evidence>
<feature type="region of interest" description="Disordered" evidence="10">
    <location>
        <begin position="38"/>
        <end position="59"/>
    </location>
</feature>
<evidence type="ECO:0000256" key="1">
    <source>
        <dbReference type="ARBA" id="ARBA00004162"/>
    </source>
</evidence>
<keyword evidence="2 9" id="KW-0813">Transport</keyword>
<organism evidence="11">
    <name type="scientific">Meiothermus ruber</name>
    <dbReference type="NCBI Taxonomy" id="277"/>
    <lineage>
        <taxon>Bacteria</taxon>
        <taxon>Thermotogati</taxon>
        <taxon>Deinococcota</taxon>
        <taxon>Deinococci</taxon>
        <taxon>Thermales</taxon>
        <taxon>Thermaceae</taxon>
        <taxon>Meiothermus</taxon>
    </lineage>
</organism>
<dbReference type="PANTHER" id="PTHR42982:SF1">
    <property type="entry name" value="SEC-INDEPENDENT PROTEIN TRANSLOCASE PROTEIN TATA"/>
    <property type="match status" value="1"/>
</dbReference>
<evidence type="ECO:0000256" key="9">
    <source>
        <dbReference type="HAMAP-Rule" id="MF_00236"/>
    </source>
</evidence>
<proteinExistence type="inferred from homology"/>
<comment type="function">
    <text evidence="9">Part of the twin-arginine translocation (Tat) system that transports large folded proteins containing a characteristic twin-arginine motif in their signal peptide across membranes. TatA could form the protein-conducting channel of the Tat system.</text>
</comment>